<dbReference type="PANTHER" id="PTHR11937">
    <property type="entry name" value="ACTIN"/>
    <property type="match status" value="1"/>
</dbReference>
<feature type="domain" description="F-box/LRR-repeat protein 18 LRR" evidence="11">
    <location>
        <begin position="413"/>
        <end position="1012"/>
    </location>
</feature>
<evidence type="ECO:0000256" key="7">
    <source>
        <dbReference type="ARBA" id="ARBA00023097"/>
    </source>
</evidence>
<evidence type="ECO:0000256" key="2">
    <source>
        <dbReference type="ARBA" id="ARBA00006752"/>
    </source>
</evidence>
<dbReference type="Gene3D" id="3.80.10.10">
    <property type="entry name" value="Ribonuclease Inhibitor"/>
    <property type="match status" value="2"/>
</dbReference>
<proteinExistence type="evidence at protein level"/>
<dbReference type="InterPro" id="IPR004000">
    <property type="entry name" value="Actin"/>
</dbReference>
<evidence type="ECO:0000256" key="5">
    <source>
        <dbReference type="ARBA" id="ARBA00022741"/>
    </source>
</evidence>
<dbReference type="AlphaFoldDB" id="A0A498N7Y8"/>
<sequence length="1053" mass="115027">MDEEIAALVVDNGSGMCKAGFAGDDAPRAVFPSIVGRPRHQGVMVGMGQKDSYVGDEAQSKRGILTLKYPIEHGIVTNWDDMEKIWHHTFYNELRVAPEEHPVLLTEAPLNPKANREKMTQIMFETFNTPAMYVAIQAVLSLYASGRTTGIVMDSGDGVTHTVPIYEGYALPHAILRLDLAGRDLTDYLMKILTERGYSFTTTAEREIVRDIKEKLCYVALDFEQEMGTAASSSSLEKSYELPDGQVITIGNERFRCPEALFQPSFLGMESCGIHETTFNSIMKCDVDIRKDLYANTVLSGGTTMYPGIADRMQKEITSLAPSTMKIKIIAPPERKYSVWIGGSILASLSTFQQMWISKQEYDESGPSIALCCSDSISQTCVTISDFSDEILLNILRFIPSHDLMLNANDDAVKQLLKNVSCDMQALNLSGCYWLAGSTMDQVTRCKSLVSLDLSGCRLTSVRLSHLLTSLRSLRTLALDVGPGFDLHQLSAEGKSALARLQELKQTLLTPSYGVVPCCSALRSLHLYLEASEGWREAGGCAQLMVGQSSVPHYQNLRWFSARLAPGEVNRTLLALYLAVFSMRVPEGLKGLVLSVPGPPPPRTVAMTALMESMASTVGNTVSALQLPRTCLDGAILGRLLAHGSPEYLNFSRCSSPGFNPLHVLLSAGCDLTPLRSLNLRACGRGPLSESCGKGDEEMDTESVKALTECCPHLIHLNLSATHYHHASGQDGHLCGTLGRFNALCSLALPVCALAQSPPAPMNIQDSNTDLSSRSLLLGLKKSTRIGVPTYRPTTEVTVGQGEERQDRGFCIQPLLQGCPHLVELELIGAGFSSAMPRNEPAMRKDPTACSWSYNVGDGELAALGGMKFLRKLTLAHLPGVLKGTGLIELVQGCKDLRSLSLANLGSLKTMNYTQALLEALSNCTQLRDLRLEQPYFNANAAFFEVLSQCHQLRRLCLVSRHGIFQSAAVAAFMKSCADVIMCHMFMGGTLVACKTLQKTLLDSFSISRPALSVVIYPLLHEDLAQVIRGMPLCHLDEITLFKSRVAEEPMKQ</sequence>
<evidence type="ECO:0007829" key="14">
    <source>
        <dbReference type="PeptideAtlas" id="A0A498N7Y8"/>
    </source>
</evidence>
<protein>
    <submittedName>
        <fullName evidence="12">Cytoplasmic 1</fullName>
    </submittedName>
</protein>
<keyword evidence="5" id="KW-0547">Nucleotide-binding</keyword>
<dbReference type="InterPro" id="IPR004001">
    <property type="entry name" value="Actin_CS"/>
</dbReference>
<dbReference type="SUPFAM" id="SSF53067">
    <property type="entry name" value="Actin-like ATPase domain"/>
    <property type="match status" value="2"/>
</dbReference>
<dbReference type="InterPro" id="IPR032675">
    <property type="entry name" value="LRR_dom_sf"/>
</dbReference>
<dbReference type="CDD" id="cd10224">
    <property type="entry name" value="ASKHA_NBD_actin"/>
    <property type="match status" value="1"/>
</dbReference>
<dbReference type="InterPro" id="IPR020902">
    <property type="entry name" value="Actin/actin-like_CS"/>
</dbReference>
<dbReference type="GO" id="GO:0031146">
    <property type="term" value="P:SCF-dependent proteasomal ubiquitin-dependent protein catabolic process"/>
    <property type="evidence" value="ECO:0007669"/>
    <property type="project" value="InterPro"/>
</dbReference>
<dbReference type="InterPro" id="IPR043129">
    <property type="entry name" value="ATPase_NBD"/>
</dbReference>
<evidence type="ECO:0000313" key="13">
    <source>
        <dbReference type="Proteomes" id="UP000290572"/>
    </source>
</evidence>
<evidence type="ECO:0000256" key="8">
    <source>
        <dbReference type="ARBA" id="ARBA00023212"/>
    </source>
</evidence>
<dbReference type="EMBL" id="QBIY01011570">
    <property type="protein sequence ID" value="RXN30539.1"/>
    <property type="molecule type" value="Genomic_DNA"/>
</dbReference>
<dbReference type="GO" id="GO:0005524">
    <property type="term" value="F:ATP binding"/>
    <property type="evidence" value="ECO:0007669"/>
    <property type="project" value="UniProtKB-KW"/>
</dbReference>
<dbReference type="Pfam" id="PF00022">
    <property type="entry name" value="Actin"/>
    <property type="match status" value="1"/>
</dbReference>
<keyword evidence="3" id="KW-0488">Methylation</keyword>
<dbReference type="FunFam" id="3.90.640.10:FF:000047">
    <property type="entry name" value="Actin, alpha skeletal muscle"/>
    <property type="match status" value="1"/>
</dbReference>
<evidence type="ECO:0000313" key="12">
    <source>
        <dbReference type="EMBL" id="RXN30539.1"/>
    </source>
</evidence>
<dbReference type="Gene3D" id="3.30.420.40">
    <property type="match status" value="2"/>
</dbReference>
<dbReference type="Pfam" id="PF19729">
    <property type="entry name" value="LRR_FBXL18"/>
    <property type="match status" value="1"/>
</dbReference>
<keyword evidence="7" id="KW-0558">Oxidation</keyword>
<evidence type="ECO:0000256" key="4">
    <source>
        <dbReference type="ARBA" id="ARBA00022490"/>
    </source>
</evidence>
<dbReference type="FunFam" id="3.30.420.40:FF:000131">
    <property type="entry name" value="Actin, alpha skeletal muscle"/>
    <property type="match status" value="1"/>
</dbReference>
<dbReference type="PROSITE" id="PS01132">
    <property type="entry name" value="ACTINS_ACT_LIKE"/>
    <property type="match status" value="1"/>
</dbReference>
<evidence type="ECO:0000256" key="6">
    <source>
        <dbReference type="ARBA" id="ARBA00022840"/>
    </source>
</evidence>
<keyword evidence="14" id="KW-1267">Proteomics identification</keyword>
<dbReference type="Gene3D" id="3.90.640.10">
    <property type="entry name" value="Actin, Chain A, domain 4"/>
    <property type="match status" value="1"/>
</dbReference>
<comment type="similarity">
    <text evidence="2 10">Belongs to the actin family.</text>
</comment>
<comment type="subunit">
    <text evidence="9">Polymerization of globular actin (G-actin) leads to a structural filament (F-actin) in the form of a two-stranded helix. Each actin can bind to 4 others.</text>
</comment>
<organism evidence="12 13">
    <name type="scientific">Labeo rohita</name>
    <name type="common">Indian major carp</name>
    <name type="synonym">Cyprinus rohita</name>
    <dbReference type="NCBI Taxonomy" id="84645"/>
    <lineage>
        <taxon>Eukaryota</taxon>
        <taxon>Metazoa</taxon>
        <taxon>Chordata</taxon>
        <taxon>Craniata</taxon>
        <taxon>Vertebrata</taxon>
        <taxon>Euteleostomi</taxon>
        <taxon>Actinopterygii</taxon>
        <taxon>Neopterygii</taxon>
        <taxon>Teleostei</taxon>
        <taxon>Ostariophysi</taxon>
        <taxon>Cypriniformes</taxon>
        <taxon>Cyprinidae</taxon>
        <taxon>Labeoninae</taxon>
        <taxon>Labeonini</taxon>
        <taxon>Labeo</taxon>
    </lineage>
</organism>
<dbReference type="GO" id="GO:0005856">
    <property type="term" value="C:cytoskeleton"/>
    <property type="evidence" value="ECO:0007669"/>
    <property type="project" value="UniProtKB-SubCell"/>
</dbReference>
<dbReference type="Proteomes" id="UP000290572">
    <property type="component" value="Unassembled WGS sequence"/>
</dbReference>
<keyword evidence="8" id="KW-0206">Cytoskeleton</keyword>
<dbReference type="STRING" id="84645.A0A498N7Y8"/>
<name>A0A498N7Y8_LABRO</name>
<dbReference type="FunFam" id="3.30.420.40:FF:000058">
    <property type="entry name" value="Putative actin-related protein 5"/>
    <property type="match status" value="1"/>
</dbReference>
<dbReference type="PRINTS" id="PR00190">
    <property type="entry name" value="ACTIN"/>
</dbReference>
<dbReference type="FunFam" id="3.30.420.40:FF:000291">
    <property type="entry name" value="Actin, alpha skeletal muscle"/>
    <property type="match status" value="1"/>
</dbReference>
<keyword evidence="13" id="KW-1185">Reference proteome</keyword>
<evidence type="ECO:0000259" key="11">
    <source>
        <dbReference type="Pfam" id="PF19729"/>
    </source>
</evidence>
<evidence type="ECO:0000256" key="3">
    <source>
        <dbReference type="ARBA" id="ARBA00022481"/>
    </source>
</evidence>
<dbReference type="SMART" id="SM00268">
    <property type="entry name" value="ACTIN"/>
    <property type="match status" value="1"/>
</dbReference>
<gene>
    <name evidence="12" type="ORF">ROHU_017698</name>
</gene>
<evidence type="ECO:0000256" key="10">
    <source>
        <dbReference type="RuleBase" id="RU000487"/>
    </source>
</evidence>
<keyword evidence="6" id="KW-0067">ATP-binding</keyword>
<dbReference type="PROSITE" id="PS00406">
    <property type="entry name" value="ACTINS_1"/>
    <property type="match status" value="1"/>
</dbReference>
<dbReference type="InterPro" id="IPR045627">
    <property type="entry name" value="FBXL18_LRR"/>
</dbReference>
<accession>A0A498N7Y8</accession>
<reference evidence="12 13" key="1">
    <citation type="submission" date="2018-03" db="EMBL/GenBank/DDBJ databases">
        <title>Draft genome sequence of Rohu Carp (Labeo rohita).</title>
        <authorList>
            <person name="Das P."/>
            <person name="Kushwaha B."/>
            <person name="Joshi C.G."/>
            <person name="Kumar D."/>
            <person name="Nagpure N.S."/>
            <person name="Sahoo L."/>
            <person name="Das S.P."/>
            <person name="Bit A."/>
            <person name="Patnaik S."/>
            <person name="Meher P.K."/>
            <person name="Jayasankar P."/>
            <person name="Koringa P.G."/>
            <person name="Patel N.V."/>
            <person name="Hinsu A.T."/>
            <person name="Kumar R."/>
            <person name="Pandey M."/>
            <person name="Agarwal S."/>
            <person name="Srivastava S."/>
            <person name="Singh M."/>
            <person name="Iquebal M.A."/>
            <person name="Jaiswal S."/>
            <person name="Angadi U.B."/>
            <person name="Kumar N."/>
            <person name="Raza M."/>
            <person name="Shah T.M."/>
            <person name="Rai A."/>
            <person name="Jena J.K."/>
        </authorList>
    </citation>
    <scope>NUCLEOTIDE SEQUENCE [LARGE SCALE GENOMIC DNA]</scope>
    <source>
        <strain evidence="12">DASCIFA01</strain>
        <tissue evidence="12">Testis</tissue>
    </source>
</reference>
<comment type="caution">
    <text evidence="12">The sequence shown here is derived from an EMBL/GenBank/DDBJ whole genome shotgun (WGS) entry which is preliminary data.</text>
</comment>
<comment type="subcellular location">
    <subcellularLocation>
        <location evidence="1">Cytoplasm</location>
        <location evidence="1">Cytoskeleton</location>
    </subcellularLocation>
</comment>
<dbReference type="PROSITE" id="PS00432">
    <property type="entry name" value="ACTINS_2"/>
    <property type="match status" value="1"/>
</dbReference>
<evidence type="ECO:0000256" key="9">
    <source>
        <dbReference type="ARBA" id="ARBA00038582"/>
    </source>
</evidence>
<dbReference type="SUPFAM" id="SSF52047">
    <property type="entry name" value="RNI-like"/>
    <property type="match status" value="1"/>
</dbReference>
<keyword evidence="4" id="KW-0963">Cytoplasm</keyword>
<evidence type="ECO:0000256" key="1">
    <source>
        <dbReference type="ARBA" id="ARBA00004245"/>
    </source>
</evidence>